<dbReference type="GO" id="GO:0010181">
    <property type="term" value="F:FMN binding"/>
    <property type="evidence" value="ECO:0007669"/>
    <property type="project" value="InterPro"/>
</dbReference>
<keyword evidence="2" id="KW-0285">Flavoprotein</keyword>
<dbReference type="InterPro" id="IPR044152">
    <property type="entry name" value="YqjM-like"/>
</dbReference>
<dbReference type="GO" id="GO:0003959">
    <property type="term" value="F:NADPH dehydrogenase activity"/>
    <property type="evidence" value="ECO:0007669"/>
    <property type="project" value="InterPro"/>
</dbReference>
<evidence type="ECO:0000256" key="2">
    <source>
        <dbReference type="ARBA" id="ARBA00022630"/>
    </source>
</evidence>
<dbReference type="OrthoDB" id="3169239at2"/>
<evidence type="ECO:0000256" key="1">
    <source>
        <dbReference type="ARBA" id="ARBA00001917"/>
    </source>
</evidence>
<sequence>MTTLFSPIRLRDLEIPNRAWMSPMCTYSADPSPSAAGRPTDFHLAHYSARAAGGAGLVMVEATGVAPEGRISPFDLGIWDDAQTPDFARIASAIRAQGAVAGIQLAHAGRKASTGRPWEGGDWLSTEEYGWMPYGASPVAFPGGPVPHEMSREDIAAVVTSFAEAARRALEAGFQVAEVHAAHGYLLHSFLSPIANQRTDEYGGDLAGRARLALEVIDAVRAVWPQDAPVFLRISTTDWIEENPEDSRESWTYEQSAQLTAWAGEHGVDLVDASSGGTDIVPIPHEEDYQTRYAARLRTDTTVPVAAVGRVKDARRAAELLSNGEADAVFVGREMLRDPSWANHASRELGEAPRFLEQYAYAL</sequence>
<evidence type="ECO:0000256" key="4">
    <source>
        <dbReference type="ARBA" id="ARBA00022857"/>
    </source>
</evidence>
<dbReference type="RefSeq" id="WP_096197943.1">
    <property type="nucleotide sequence ID" value="NZ_JBQQJY010000001.1"/>
</dbReference>
<comment type="cofactor">
    <cofactor evidence="1">
        <name>FMN</name>
        <dbReference type="ChEBI" id="CHEBI:58210"/>
    </cofactor>
</comment>
<dbReference type="Pfam" id="PF00724">
    <property type="entry name" value="Oxidored_FMN"/>
    <property type="match status" value="1"/>
</dbReference>
<evidence type="ECO:0000256" key="5">
    <source>
        <dbReference type="ARBA" id="ARBA00023002"/>
    </source>
</evidence>
<dbReference type="InterPro" id="IPR001155">
    <property type="entry name" value="OxRdtase_FMN_N"/>
</dbReference>
<keyword evidence="5" id="KW-0560">Oxidoreductase</keyword>
<dbReference type="SUPFAM" id="SSF51395">
    <property type="entry name" value="FMN-linked oxidoreductases"/>
    <property type="match status" value="1"/>
</dbReference>
<dbReference type="EMBL" id="NRGR01000043">
    <property type="protein sequence ID" value="PCC37692.1"/>
    <property type="molecule type" value="Genomic_DNA"/>
</dbReference>
<keyword evidence="3" id="KW-0288">FMN</keyword>
<protein>
    <submittedName>
        <fullName evidence="7">Oxidoreductase</fullName>
    </submittedName>
</protein>
<reference evidence="7 8" key="1">
    <citation type="journal article" date="2017" name="Elife">
        <title>Extensive horizontal gene transfer in cheese-associated bacteria.</title>
        <authorList>
            <person name="Bonham K.S."/>
            <person name="Wolfe B.E."/>
            <person name="Dutton R.J."/>
        </authorList>
    </citation>
    <scope>NUCLEOTIDE SEQUENCE [LARGE SCALE GENOMIC DNA]</scope>
    <source>
        <strain evidence="7 8">341_9</strain>
    </source>
</reference>
<evidence type="ECO:0000313" key="7">
    <source>
        <dbReference type="EMBL" id="PCC37692.1"/>
    </source>
</evidence>
<dbReference type="AlphaFoldDB" id="A0A2A3YD48"/>
<organism evidence="7 8">
    <name type="scientific">Brachybacterium alimentarium</name>
    <dbReference type="NCBI Taxonomy" id="47845"/>
    <lineage>
        <taxon>Bacteria</taxon>
        <taxon>Bacillati</taxon>
        <taxon>Actinomycetota</taxon>
        <taxon>Actinomycetes</taxon>
        <taxon>Micrococcales</taxon>
        <taxon>Dermabacteraceae</taxon>
        <taxon>Brachybacterium</taxon>
    </lineage>
</organism>
<dbReference type="PANTHER" id="PTHR43303:SF4">
    <property type="entry name" value="NADPH DEHYDROGENASE C23G7.10C-RELATED"/>
    <property type="match status" value="1"/>
</dbReference>
<keyword evidence="4" id="KW-0521">NADP</keyword>
<evidence type="ECO:0000256" key="3">
    <source>
        <dbReference type="ARBA" id="ARBA00022643"/>
    </source>
</evidence>
<name>A0A2A3YD48_9MICO</name>
<evidence type="ECO:0000313" key="8">
    <source>
        <dbReference type="Proteomes" id="UP000218598"/>
    </source>
</evidence>
<proteinExistence type="predicted"/>
<accession>A0A2A3YD48</accession>
<keyword evidence="8" id="KW-1185">Reference proteome</keyword>
<dbReference type="GO" id="GO:0050661">
    <property type="term" value="F:NADP binding"/>
    <property type="evidence" value="ECO:0007669"/>
    <property type="project" value="InterPro"/>
</dbReference>
<evidence type="ECO:0000259" key="6">
    <source>
        <dbReference type="Pfam" id="PF00724"/>
    </source>
</evidence>
<comment type="caution">
    <text evidence="7">The sequence shown here is derived from an EMBL/GenBank/DDBJ whole genome shotgun (WGS) entry which is preliminary data.</text>
</comment>
<dbReference type="Gene3D" id="3.20.20.70">
    <property type="entry name" value="Aldolase class I"/>
    <property type="match status" value="1"/>
</dbReference>
<dbReference type="CDD" id="cd02932">
    <property type="entry name" value="OYE_YqiM_FMN"/>
    <property type="match status" value="1"/>
</dbReference>
<feature type="domain" description="NADH:flavin oxidoreductase/NADH oxidase N-terminal" evidence="6">
    <location>
        <begin position="4"/>
        <end position="348"/>
    </location>
</feature>
<dbReference type="InterPro" id="IPR013785">
    <property type="entry name" value="Aldolase_TIM"/>
</dbReference>
<dbReference type="Proteomes" id="UP000218598">
    <property type="component" value="Unassembled WGS sequence"/>
</dbReference>
<dbReference type="PANTHER" id="PTHR43303">
    <property type="entry name" value="NADPH DEHYDROGENASE C23G7.10C-RELATED"/>
    <property type="match status" value="1"/>
</dbReference>
<gene>
    <name evidence="7" type="ORF">CIK66_17915</name>
</gene>